<feature type="non-terminal residue" evidence="1">
    <location>
        <position position="56"/>
    </location>
</feature>
<evidence type="ECO:0000313" key="2">
    <source>
        <dbReference type="Proteomes" id="UP000188318"/>
    </source>
</evidence>
<dbReference type="AlphaFoldDB" id="A0A1R3RCX2"/>
<dbReference type="VEuPathDB" id="FungiDB:ASPCADRAFT_210211"/>
<dbReference type="OrthoDB" id="10514072at2759"/>
<dbReference type="Proteomes" id="UP000188318">
    <property type="component" value="Unassembled WGS sequence"/>
</dbReference>
<evidence type="ECO:0000313" key="1">
    <source>
        <dbReference type="EMBL" id="OOF92324.1"/>
    </source>
</evidence>
<proteinExistence type="predicted"/>
<sequence length="56" mass="6226">MALFTAMLLSPIALQKWANRRPWPHSRKIELISSGRVARPIDSVRVCPGRSDGLGL</sequence>
<name>A0A1R3RCX2_ASPC5</name>
<dbReference type="EMBL" id="KV907507">
    <property type="protein sequence ID" value="OOF92324.1"/>
    <property type="molecule type" value="Genomic_DNA"/>
</dbReference>
<accession>A0A1R3RCX2</accession>
<keyword evidence="2" id="KW-1185">Reference proteome</keyword>
<protein>
    <submittedName>
        <fullName evidence="1">Uncharacterized protein</fullName>
    </submittedName>
</protein>
<gene>
    <name evidence="1" type="ORF">ASPCADRAFT_210211</name>
</gene>
<organism evidence="1 2">
    <name type="scientific">Aspergillus carbonarius (strain ITEM 5010)</name>
    <dbReference type="NCBI Taxonomy" id="602072"/>
    <lineage>
        <taxon>Eukaryota</taxon>
        <taxon>Fungi</taxon>
        <taxon>Dikarya</taxon>
        <taxon>Ascomycota</taxon>
        <taxon>Pezizomycotina</taxon>
        <taxon>Eurotiomycetes</taxon>
        <taxon>Eurotiomycetidae</taxon>
        <taxon>Eurotiales</taxon>
        <taxon>Aspergillaceae</taxon>
        <taxon>Aspergillus</taxon>
        <taxon>Aspergillus subgen. Circumdati</taxon>
    </lineage>
</organism>
<reference evidence="2" key="1">
    <citation type="journal article" date="2017" name="Genome Biol.">
        <title>Comparative genomics reveals high biological diversity and specific adaptations in the industrially and medically important fungal genus Aspergillus.</title>
        <authorList>
            <person name="de Vries R.P."/>
            <person name="Riley R."/>
            <person name="Wiebenga A."/>
            <person name="Aguilar-Osorio G."/>
            <person name="Amillis S."/>
            <person name="Uchima C.A."/>
            <person name="Anderluh G."/>
            <person name="Asadollahi M."/>
            <person name="Askin M."/>
            <person name="Barry K."/>
            <person name="Battaglia E."/>
            <person name="Bayram O."/>
            <person name="Benocci T."/>
            <person name="Braus-Stromeyer S.A."/>
            <person name="Caldana C."/>
            <person name="Canovas D."/>
            <person name="Cerqueira G.C."/>
            <person name="Chen F."/>
            <person name="Chen W."/>
            <person name="Choi C."/>
            <person name="Clum A."/>
            <person name="Dos Santos R.A."/>
            <person name="Damasio A.R."/>
            <person name="Diallinas G."/>
            <person name="Emri T."/>
            <person name="Fekete E."/>
            <person name="Flipphi M."/>
            <person name="Freyberg S."/>
            <person name="Gallo A."/>
            <person name="Gournas C."/>
            <person name="Habgood R."/>
            <person name="Hainaut M."/>
            <person name="Harispe M.L."/>
            <person name="Henrissat B."/>
            <person name="Hilden K.S."/>
            <person name="Hope R."/>
            <person name="Hossain A."/>
            <person name="Karabika E."/>
            <person name="Karaffa L."/>
            <person name="Karanyi Z."/>
            <person name="Krasevec N."/>
            <person name="Kuo A."/>
            <person name="Kusch H."/>
            <person name="LaButti K."/>
            <person name="Lagendijk E.L."/>
            <person name="Lapidus A."/>
            <person name="Levasseur A."/>
            <person name="Lindquist E."/>
            <person name="Lipzen A."/>
            <person name="Logrieco A.F."/>
            <person name="MacCabe A."/>
            <person name="Maekelae M.R."/>
            <person name="Malavazi I."/>
            <person name="Melin P."/>
            <person name="Meyer V."/>
            <person name="Mielnichuk N."/>
            <person name="Miskei M."/>
            <person name="Molnar A.P."/>
            <person name="Mule G."/>
            <person name="Ngan C.Y."/>
            <person name="Orejas M."/>
            <person name="Orosz E."/>
            <person name="Ouedraogo J.P."/>
            <person name="Overkamp K.M."/>
            <person name="Park H.-S."/>
            <person name="Perrone G."/>
            <person name="Piumi F."/>
            <person name="Punt P.J."/>
            <person name="Ram A.F."/>
            <person name="Ramon A."/>
            <person name="Rauscher S."/>
            <person name="Record E."/>
            <person name="Riano-Pachon D.M."/>
            <person name="Robert V."/>
            <person name="Roehrig J."/>
            <person name="Ruller R."/>
            <person name="Salamov A."/>
            <person name="Salih N.S."/>
            <person name="Samson R.A."/>
            <person name="Sandor E."/>
            <person name="Sanguinetti M."/>
            <person name="Schuetze T."/>
            <person name="Sepcic K."/>
            <person name="Shelest E."/>
            <person name="Sherlock G."/>
            <person name="Sophianopoulou V."/>
            <person name="Squina F.M."/>
            <person name="Sun H."/>
            <person name="Susca A."/>
            <person name="Todd R.B."/>
            <person name="Tsang A."/>
            <person name="Unkles S.E."/>
            <person name="van de Wiele N."/>
            <person name="van Rossen-Uffink D."/>
            <person name="Oliveira J.V."/>
            <person name="Vesth T.C."/>
            <person name="Visser J."/>
            <person name="Yu J.-H."/>
            <person name="Zhou M."/>
            <person name="Andersen M.R."/>
            <person name="Archer D.B."/>
            <person name="Baker S.E."/>
            <person name="Benoit I."/>
            <person name="Brakhage A.A."/>
            <person name="Braus G.H."/>
            <person name="Fischer R."/>
            <person name="Frisvad J.C."/>
            <person name="Goldman G.H."/>
            <person name="Houbraken J."/>
            <person name="Oakley B."/>
            <person name="Pocsi I."/>
            <person name="Scazzocchio C."/>
            <person name="Seiboth B."/>
            <person name="vanKuyk P.A."/>
            <person name="Wortman J."/>
            <person name="Dyer P.S."/>
            <person name="Grigoriev I.V."/>
        </authorList>
    </citation>
    <scope>NUCLEOTIDE SEQUENCE [LARGE SCALE GENOMIC DNA]</scope>
    <source>
        <strain evidence="2">ITEM 5010</strain>
    </source>
</reference>